<dbReference type="InterPro" id="IPR008271">
    <property type="entry name" value="Ser/Thr_kinase_AS"/>
</dbReference>
<dbReference type="Gene3D" id="2.130.10.130">
    <property type="entry name" value="Integrin alpha, N-terminal"/>
    <property type="match status" value="2"/>
</dbReference>
<dbReference type="PANTHER" id="PTHR43289">
    <property type="entry name" value="MITOGEN-ACTIVATED PROTEIN KINASE KINASE KINASE 20-RELATED"/>
    <property type="match status" value="1"/>
</dbReference>
<dbReference type="PANTHER" id="PTHR43289:SF6">
    <property type="entry name" value="SERINE_THREONINE-PROTEIN KINASE NEKL-3"/>
    <property type="match status" value="1"/>
</dbReference>
<dbReference type="SUPFAM" id="SSF56112">
    <property type="entry name" value="Protein kinase-like (PK-like)"/>
    <property type="match status" value="1"/>
</dbReference>
<dbReference type="CDD" id="cd14014">
    <property type="entry name" value="STKc_PknB_like"/>
    <property type="match status" value="1"/>
</dbReference>
<dbReference type="PROSITE" id="PS00108">
    <property type="entry name" value="PROTEIN_KINASE_ST"/>
    <property type="match status" value="1"/>
</dbReference>
<dbReference type="RefSeq" id="WP_118925082.1">
    <property type="nucleotide sequence ID" value="NZ_QXGH01000013.1"/>
</dbReference>
<dbReference type="PROSITE" id="PS00107">
    <property type="entry name" value="PROTEIN_KINASE_ATP"/>
    <property type="match status" value="1"/>
</dbReference>
<evidence type="ECO:0000256" key="5">
    <source>
        <dbReference type="ARBA" id="ARBA00022741"/>
    </source>
</evidence>
<evidence type="ECO:0000259" key="10">
    <source>
        <dbReference type="PROSITE" id="PS50011"/>
    </source>
</evidence>
<accession>A0A417Y4I3</accession>
<proteinExistence type="predicted"/>
<dbReference type="EC" id="2.7.11.1" evidence="1"/>
<keyword evidence="3" id="KW-0808">Transferase</keyword>
<feature type="region of interest" description="Disordered" evidence="9">
    <location>
        <begin position="298"/>
        <end position="333"/>
    </location>
</feature>
<feature type="binding site" evidence="8">
    <location>
        <position position="42"/>
    </location>
    <ligand>
        <name>ATP</name>
        <dbReference type="ChEBI" id="CHEBI:30616"/>
    </ligand>
</feature>
<keyword evidence="5 8" id="KW-0547">Nucleotide-binding</keyword>
<dbReference type="OrthoDB" id="9762169at2"/>
<keyword evidence="12" id="KW-1185">Reference proteome</keyword>
<keyword evidence="6 11" id="KW-0418">Kinase</keyword>
<dbReference type="GO" id="GO:0004674">
    <property type="term" value="F:protein serine/threonine kinase activity"/>
    <property type="evidence" value="ECO:0007669"/>
    <property type="project" value="UniProtKB-KW"/>
</dbReference>
<feature type="domain" description="Protein kinase" evidence="10">
    <location>
        <begin position="13"/>
        <end position="274"/>
    </location>
</feature>
<feature type="compositionally biased region" description="Pro residues" evidence="9">
    <location>
        <begin position="302"/>
        <end position="313"/>
    </location>
</feature>
<evidence type="ECO:0000256" key="8">
    <source>
        <dbReference type="PROSITE-ProRule" id="PRU10141"/>
    </source>
</evidence>
<dbReference type="InterPro" id="IPR017441">
    <property type="entry name" value="Protein_kinase_ATP_BS"/>
</dbReference>
<evidence type="ECO:0000256" key="1">
    <source>
        <dbReference type="ARBA" id="ARBA00012513"/>
    </source>
</evidence>
<dbReference type="InterPro" id="IPR011009">
    <property type="entry name" value="Kinase-like_dom_sf"/>
</dbReference>
<dbReference type="EMBL" id="QXGH01000013">
    <property type="protein sequence ID" value="RHW27461.1"/>
    <property type="molecule type" value="Genomic_DNA"/>
</dbReference>
<name>A0A417Y4I3_9ACTN</name>
<dbReference type="InterPro" id="IPR000719">
    <property type="entry name" value="Prot_kinase_dom"/>
</dbReference>
<dbReference type="AlphaFoldDB" id="A0A417Y4I3"/>
<dbReference type="Proteomes" id="UP000283644">
    <property type="component" value="Unassembled WGS sequence"/>
</dbReference>
<organism evidence="11 12">
    <name type="scientific">Nocardioides immobilis</name>
    <dbReference type="NCBI Taxonomy" id="2049295"/>
    <lineage>
        <taxon>Bacteria</taxon>
        <taxon>Bacillati</taxon>
        <taxon>Actinomycetota</taxon>
        <taxon>Actinomycetes</taxon>
        <taxon>Propionibacteriales</taxon>
        <taxon>Nocardioidaceae</taxon>
        <taxon>Nocardioides</taxon>
    </lineage>
</organism>
<evidence type="ECO:0000256" key="3">
    <source>
        <dbReference type="ARBA" id="ARBA00022679"/>
    </source>
</evidence>
<comment type="caution">
    <text evidence="11">The sequence shown here is derived from an EMBL/GenBank/DDBJ whole genome shotgun (WGS) entry which is preliminary data.</text>
</comment>
<dbReference type="InterPro" id="IPR013517">
    <property type="entry name" value="FG-GAP"/>
</dbReference>
<gene>
    <name evidence="11" type="ORF">D0Z08_09975</name>
</gene>
<keyword evidence="7 8" id="KW-0067">ATP-binding</keyword>
<evidence type="ECO:0000256" key="9">
    <source>
        <dbReference type="SAM" id="MobiDB-lite"/>
    </source>
</evidence>
<dbReference type="Pfam" id="PF00069">
    <property type="entry name" value="Pkinase"/>
    <property type="match status" value="1"/>
</dbReference>
<evidence type="ECO:0000313" key="12">
    <source>
        <dbReference type="Proteomes" id="UP000283644"/>
    </source>
</evidence>
<evidence type="ECO:0000256" key="4">
    <source>
        <dbReference type="ARBA" id="ARBA00022729"/>
    </source>
</evidence>
<reference evidence="11 12" key="1">
    <citation type="submission" date="2018-09" db="EMBL/GenBank/DDBJ databases">
        <title>Genome sequencing of Nocardioides immobilis CCTCC AB 2017083 for comparison to Nocardioides silvaticus.</title>
        <authorList>
            <person name="Li C."/>
            <person name="Wang G."/>
        </authorList>
    </citation>
    <scope>NUCLEOTIDE SEQUENCE [LARGE SCALE GENOMIC DNA]</scope>
    <source>
        <strain evidence="11 12">CCTCC AB 2017083</strain>
    </source>
</reference>
<evidence type="ECO:0000313" key="11">
    <source>
        <dbReference type="EMBL" id="RHW27461.1"/>
    </source>
</evidence>
<evidence type="ECO:0000256" key="7">
    <source>
        <dbReference type="ARBA" id="ARBA00022840"/>
    </source>
</evidence>
<dbReference type="Gene3D" id="3.30.200.20">
    <property type="entry name" value="Phosphorylase Kinase, domain 1"/>
    <property type="match status" value="1"/>
</dbReference>
<protein>
    <recommendedName>
        <fullName evidence="1">non-specific serine/threonine protein kinase</fullName>
        <ecNumber evidence="1">2.7.11.1</ecNumber>
    </recommendedName>
</protein>
<dbReference type="Gene3D" id="1.10.510.10">
    <property type="entry name" value="Transferase(Phosphotransferase) domain 1"/>
    <property type="match status" value="1"/>
</dbReference>
<dbReference type="PROSITE" id="PS50011">
    <property type="entry name" value="PROTEIN_KINASE_DOM"/>
    <property type="match status" value="1"/>
</dbReference>
<dbReference type="SMART" id="SM00220">
    <property type="entry name" value="S_TKc"/>
    <property type="match status" value="1"/>
</dbReference>
<dbReference type="SUPFAM" id="SSF69318">
    <property type="entry name" value="Integrin alpha N-terminal domain"/>
    <property type="match status" value="1"/>
</dbReference>
<keyword evidence="4" id="KW-0732">Signal</keyword>
<dbReference type="Pfam" id="PF13517">
    <property type="entry name" value="FG-GAP_3"/>
    <property type="match status" value="1"/>
</dbReference>
<feature type="compositionally biased region" description="Low complexity" evidence="9">
    <location>
        <begin position="314"/>
        <end position="332"/>
    </location>
</feature>
<evidence type="ECO:0000256" key="6">
    <source>
        <dbReference type="ARBA" id="ARBA00022777"/>
    </source>
</evidence>
<dbReference type="GO" id="GO:0005524">
    <property type="term" value="F:ATP binding"/>
    <property type="evidence" value="ECO:0007669"/>
    <property type="project" value="UniProtKB-UniRule"/>
</dbReference>
<keyword evidence="2 11" id="KW-0723">Serine/threonine-protein kinase</keyword>
<sequence length="747" mass="78958">MQIPQPGGTLGHYRIERMIGQGGMGVVYAATDLRLGREVALKVITGPLASTEEYRRRFHHEALAMSRVQSPWIVQIHDHDEVDGFPYIVTQFIVGTDLGSLVADEGRLTAKRALRLCAQLARGLDDAHRAGVLHRDVKPGNVLLAEPGTSREHAYLCDFGIAVSDAASHHTATGMVAGTWAYLAPERTLGSSAAPASDLYAVGCVLWKCLTGQEPFTGTPVEMAIAHANAPTPQLTGSDDFTQGLNRLFTRVLAKVPAERHADGAALAADLEQLAAAAPDARVSAASTDAAVTVTRDAVPTTAPPPPPPPSPAPASGSHAAPTVGPTAAPAAPRRRRPWPLIVGGVVLIALLGGAATWAGLAARDDGEPTAEPDPEVPELVSGDIDGDGLGDVVAQARLEQFEPLNTSSGTLWQLLSTSTTLGPATELGSESGAPLLGDVDGDGRMDQVWFSTPGAEVLSGRAATYEVRVITGTGEIWRHTQQLTAIEKWETLQPYLADVDDDGRDDLLFSNEYLDFNDDDNYDNDTFVTVHASLAGDRSFGEPEQVLDLGQTDDPITGVGDFDGDGDDDLFRASNTHRRNTITGVEVQPFRNDDGTYTAEEPTRLETDTWGVGWFVAGDPEGDGDDELVVTNGRGGAVGVIEYDDGAFGRDVAEWLAPDIPEKDWEEHVFDNGAPSFEHTLSDVNGDGADDLVATAHRSDGLAIGVALSDGSSFARFDQKGWGIIPCSGDACAALTLVANVQPAIL</sequence>
<evidence type="ECO:0000256" key="2">
    <source>
        <dbReference type="ARBA" id="ARBA00022527"/>
    </source>
</evidence>
<dbReference type="InterPro" id="IPR028994">
    <property type="entry name" value="Integrin_alpha_N"/>
</dbReference>